<dbReference type="GO" id="GO:0005525">
    <property type="term" value="F:GTP binding"/>
    <property type="evidence" value="ECO:0007669"/>
    <property type="project" value="UniProtKB-KW"/>
</dbReference>
<keyword evidence="3" id="KW-0479">Metal-binding</keyword>
<dbReference type="GO" id="GO:0005737">
    <property type="term" value="C:cytoplasm"/>
    <property type="evidence" value="ECO:0007669"/>
    <property type="project" value="TreeGrafter"/>
</dbReference>
<dbReference type="SUPFAM" id="SSF47895">
    <property type="entry name" value="Transducin (alpha subunit), insertion domain"/>
    <property type="match status" value="1"/>
</dbReference>
<dbReference type="Pfam" id="PF00503">
    <property type="entry name" value="G-alpha"/>
    <property type="match status" value="1"/>
</dbReference>
<dbReference type="Gene3D" id="1.10.400.10">
    <property type="entry name" value="GI Alpha 1, domain 2-like"/>
    <property type="match status" value="1"/>
</dbReference>
<keyword evidence="5" id="KW-1185">Reference proteome</keyword>
<name>A0A915C789_PARUN</name>
<dbReference type="Proteomes" id="UP000887569">
    <property type="component" value="Unplaced"/>
</dbReference>
<evidence type="ECO:0000313" key="5">
    <source>
        <dbReference type="Proteomes" id="UP000887569"/>
    </source>
</evidence>
<protein>
    <submittedName>
        <fullName evidence="6">Uncharacterized protein</fullName>
    </submittedName>
</protein>
<dbReference type="PANTHER" id="PTHR10218:SF245">
    <property type="entry name" value="GUANINE NUCLEOTIDE-BINDING PROTEIN ALPHA-2 SUBUNIT-RELATED"/>
    <property type="match status" value="1"/>
</dbReference>
<dbReference type="GO" id="GO:0005834">
    <property type="term" value="C:heterotrimeric G-protein complex"/>
    <property type="evidence" value="ECO:0007669"/>
    <property type="project" value="TreeGrafter"/>
</dbReference>
<sequence>MSGTWIKSDARVVLDVIKAGNESEPFSPELIKALKSLWLDKGVNRDAYNRGNEFQLPESANYFLNSLDRIAMPDYKPTEQDISLSRIKTTEEAGEPTDERAISLSVKTITQEHRQEQPVLAPGACGHDPEAQIH</sequence>
<dbReference type="GO" id="GO:0046872">
    <property type="term" value="F:metal ion binding"/>
    <property type="evidence" value="ECO:0007669"/>
    <property type="project" value="UniProtKB-KW"/>
</dbReference>
<evidence type="ECO:0000256" key="4">
    <source>
        <dbReference type="SAM" id="MobiDB-lite"/>
    </source>
</evidence>
<dbReference type="InterPro" id="IPR001019">
    <property type="entry name" value="Gprotein_alpha_su"/>
</dbReference>
<evidence type="ECO:0000256" key="3">
    <source>
        <dbReference type="PIRSR" id="PIRSR601019-2"/>
    </source>
</evidence>
<dbReference type="PROSITE" id="PS51882">
    <property type="entry name" value="G_ALPHA"/>
    <property type="match status" value="1"/>
</dbReference>
<dbReference type="InterPro" id="IPR011025">
    <property type="entry name" value="GproteinA_insert"/>
</dbReference>
<accession>A0A915C789</accession>
<keyword evidence="3" id="KW-0460">Magnesium</keyword>
<dbReference type="GO" id="GO:0001664">
    <property type="term" value="F:G protein-coupled receptor binding"/>
    <property type="evidence" value="ECO:0007669"/>
    <property type="project" value="TreeGrafter"/>
</dbReference>
<reference evidence="6" key="1">
    <citation type="submission" date="2022-11" db="UniProtKB">
        <authorList>
            <consortium name="WormBaseParasite"/>
        </authorList>
    </citation>
    <scope>IDENTIFICATION</scope>
</reference>
<dbReference type="GO" id="GO:0031683">
    <property type="term" value="F:G-protein beta/gamma-subunit complex binding"/>
    <property type="evidence" value="ECO:0007669"/>
    <property type="project" value="InterPro"/>
</dbReference>
<feature type="region of interest" description="Disordered" evidence="4">
    <location>
        <begin position="111"/>
        <end position="134"/>
    </location>
</feature>
<proteinExistence type="predicted"/>
<dbReference type="PANTHER" id="PTHR10218">
    <property type="entry name" value="GTP-BINDING PROTEIN ALPHA SUBUNIT"/>
    <property type="match status" value="1"/>
</dbReference>
<keyword evidence="1" id="KW-0547">Nucleotide-binding</keyword>
<organism evidence="5 6">
    <name type="scientific">Parascaris univalens</name>
    <name type="common">Nematode worm</name>
    <dbReference type="NCBI Taxonomy" id="6257"/>
    <lineage>
        <taxon>Eukaryota</taxon>
        <taxon>Metazoa</taxon>
        <taxon>Ecdysozoa</taxon>
        <taxon>Nematoda</taxon>
        <taxon>Chromadorea</taxon>
        <taxon>Rhabditida</taxon>
        <taxon>Spirurina</taxon>
        <taxon>Ascaridomorpha</taxon>
        <taxon>Ascaridoidea</taxon>
        <taxon>Ascarididae</taxon>
        <taxon>Parascaris</taxon>
    </lineage>
</organism>
<feature type="binding site" evidence="3">
    <location>
        <position position="89"/>
    </location>
    <ligand>
        <name>Mg(2+)</name>
        <dbReference type="ChEBI" id="CHEBI:18420"/>
    </ligand>
</feature>
<keyword evidence="2" id="KW-0342">GTP-binding</keyword>
<dbReference type="GO" id="GO:0007188">
    <property type="term" value="P:adenylate cyclase-modulating G protein-coupled receptor signaling pathway"/>
    <property type="evidence" value="ECO:0007669"/>
    <property type="project" value="TreeGrafter"/>
</dbReference>
<evidence type="ECO:0000256" key="1">
    <source>
        <dbReference type="ARBA" id="ARBA00022741"/>
    </source>
</evidence>
<evidence type="ECO:0000256" key="2">
    <source>
        <dbReference type="ARBA" id="ARBA00023134"/>
    </source>
</evidence>
<dbReference type="GO" id="GO:0003924">
    <property type="term" value="F:GTPase activity"/>
    <property type="evidence" value="ECO:0007669"/>
    <property type="project" value="InterPro"/>
</dbReference>
<dbReference type="WBParaSite" id="PgR095X_g038_t01">
    <property type="protein sequence ID" value="PgR095X_g038_t01"/>
    <property type="gene ID" value="PgR095X_g038"/>
</dbReference>
<dbReference type="AlphaFoldDB" id="A0A915C789"/>
<evidence type="ECO:0000313" key="6">
    <source>
        <dbReference type="WBParaSite" id="PgR095X_g038_t01"/>
    </source>
</evidence>